<name>A0A1I7Y999_9BILA</name>
<keyword evidence="1" id="KW-1185">Reference proteome</keyword>
<sequence>MSKKVMFSSGKVLLIETNLTYCETIYTTDRVPLSRPLVEVHTDIRESPSTERKWSYFGDVYQHLDQPRVERGRATPRPVFSILNRTTFYWVHGNMLYFALRRVSPPLLSFGSEFRGSPSAE</sequence>
<reference evidence="2" key="1">
    <citation type="submission" date="2016-11" db="UniProtKB">
        <authorList>
            <consortium name="WormBaseParasite"/>
        </authorList>
    </citation>
    <scope>IDENTIFICATION</scope>
</reference>
<proteinExistence type="predicted"/>
<evidence type="ECO:0000313" key="1">
    <source>
        <dbReference type="Proteomes" id="UP000095287"/>
    </source>
</evidence>
<accession>A0A1I7Y999</accession>
<organism evidence="1 2">
    <name type="scientific">Steinernema glaseri</name>
    <dbReference type="NCBI Taxonomy" id="37863"/>
    <lineage>
        <taxon>Eukaryota</taxon>
        <taxon>Metazoa</taxon>
        <taxon>Ecdysozoa</taxon>
        <taxon>Nematoda</taxon>
        <taxon>Chromadorea</taxon>
        <taxon>Rhabditida</taxon>
        <taxon>Tylenchina</taxon>
        <taxon>Panagrolaimomorpha</taxon>
        <taxon>Strongyloidoidea</taxon>
        <taxon>Steinernematidae</taxon>
        <taxon>Steinernema</taxon>
    </lineage>
</organism>
<dbReference type="Proteomes" id="UP000095287">
    <property type="component" value="Unplaced"/>
</dbReference>
<protein>
    <submittedName>
        <fullName evidence="2">DPPIV_N domain-containing protein</fullName>
    </submittedName>
</protein>
<evidence type="ECO:0000313" key="2">
    <source>
        <dbReference type="WBParaSite" id="L893_g1378.t1"/>
    </source>
</evidence>
<dbReference type="WBParaSite" id="L893_g1378.t1">
    <property type="protein sequence ID" value="L893_g1378.t1"/>
    <property type="gene ID" value="L893_g1378"/>
</dbReference>
<dbReference type="AlphaFoldDB" id="A0A1I7Y999"/>